<evidence type="ECO:0000313" key="2">
    <source>
        <dbReference type="EMBL" id="MBC6995997.1"/>
    </source>
</evidence>
<dbReference type="PROSITE" id="PS51819">
    <property type="entry name" value="VOC"/>
    <property type="match status" value="1"/>
</dbReference>
<organism evidence="2 3">
    <name type="scientific">Neolewinella lacunae</name>
    <dbReference type="NCBI Taxonomy" id="1517758"/>
    <lineage>
        <taxon>Bacteria</taxon>
        <taxon>Pseudomonadati</taxon>
        <taxon>Bacteroidota</taxon>
        <taxon>Saprospiria</taxon>
        <taxon>Saprospirales</taxon>
        <taxon>Lewinellaceae</taxon>
        <taxon>Neolewinella</taxon>
    </lineage>
</organism>
<dbReference type="Gene3D" id="3.10.180.10">
    <property type="entry name" value="2,3-Dihydroxybiphenyl 1,2-Dioxygenase, domain 1"/>
    <property type="match status" value="1"/>
</dbReference>
<name>A0A923TEJ8_9BACT</name>
<dbReference type="InterPro" id="IPR029068">
    <property type="entry name" value="Glyas_Bleomycin-R_OHBP_Dase"/>
</dbReference>
<feature type="domain" description="VOC" evidence="1">
    <location>
        <begin position="4"/>
        <end position="128"/>
    </location>
</feature>
<dbReference type="Pfam" id="PF00903">
    <property type="entry name" value="Glyoxalase"/>
    <property type="match status" value="1"/>
</dbReference>
<comment type="caution">
    <text evidence="2">The sequence shown here is derived from an EMBL/GenBank/DDBJ whole genome shotgun (WGS) entry which is preliminary data.</text>
</comment>
<protein>
    <submittedName>
        <fullName evidence="2">VOC family protein</fullName>
    </submittedName>
</protein>
<dbReference type="EMBL" id="JACSIT010000143">
    <property type="protein sequence ID" value="MBC6995997.1"/>
    <property type="molecule type" value="Genomic_DNA"/>
</dbReference>
<gene>
    <name evidence="2" type="ORF">H9S92_17645</name>
</gene>
<dbReference type="InterPro" id="IPR037523">
    <property type="entry name" value="VOC_core"/>
</dbReference>
<dbReference type="RefSeq" id="WP_187468023.1">
    <property type="nucleotide sequence ID" value="NZ_JACSIT010000143.1"/>
</dbReference>
<dbReference type="PANTHER" id="PTHR36503:SF2">
    <property type="entry name" value="BLR2408 PROTEIN"/>
    <property type="match status" value="1"/>
</dbReference>
<sequence length="135" mass="15513">MEVKSIYVNLPVRDLARTRSFWTTLGFTFNEDFSDDKALCLVLNEGLMYSMLISHEYFTTFTNRPVSDGTTTQVLVAIQVDRREQVDEIVGLALKNGGTRYKESTDHGWMYYDCFADPDGHQWEVMFMDVSTISA</sequence>
<evidence type="ECO:0000259" key="1">
    <source>
        <dbReference type="PROSITE" id="PS51819"/>
    </source>
</evidence>
<dbReference type="PANTHER" id="PTHR36503">
    <property type="entry name" value="BLR2520 PROTEIN"/>
    <property type="match status" value="1"/>
</dbReference>
<keyword evidence="3" id="KW-1185">Reference proteome</keyword>
<proteinExistence type="predicted"/>
<evidence type="ECO:0000313" key="3">
    <source>
        <dbReference type="Proteomes" id="UP000650081"/>
    </source>
</evidence>
<dbReference type="SUPFAM" id="SSF54593">
    <property type="entry name" value="Glyoxalase/Bleomycin resistance protein/Dihydroxybiphenyl dioxygenase"/>
    <property type="match status" value="1"/>
</dbReference>
<reference evidence="2" key="1">
    <citation type="submission" date="2020-08" db="EMBL/GenBank/DDBJ databases">
        <title>Lewinella bacteria from marine environments.</title>
        <authorList>
            <person name="Zhong Y."/>
        </authorList>
    </citation>
    <scope>NUCLEOTIDE SEQUENCE</scope>
    <source>
        <strain evidence="2">KCTC 42187</strain>
    </source>
</reference>
<dbReference type="AlphaFoldDB" id="A0A923TEJ8"/>
<dbReference type="InterPro" id="IPR004360">
    <property type="entry name" value="Glyas_Fos-R_dOase_dom"/>
</dbReference>
<accession>A0A923TEJ8</accession>
<dbReference type="Proteomes" id="UP000650081">
    <property type="component" value="Unassembled WGS sequence"/>
</dbReference>